<proteinExistence type="predicted"/>
<dbReference type="AlphaFoldDB" id="D3APK6"/>
<sequence length="41" mass="4797">MNFTAVRQALYSRSGNMRPVYYRQSVTGLFSVPDFIYFSLL</sequence>
<protein>
    <submittedName>
        <fullName evidence="1">Uncharacterized protein</fullName>
    </submittedName>
</protein>
<reference evidence="1 2" key="1">
    <citation type="submission" date="2010-01" db="EMBL/GenBank/DDBJ databases">
        <authorList>
            <person name="Weinstock G."/>
            <person name="Sodergren E."/>
            <person name="Clifton S."/>
            <person name="Fulton L."/>
            <person name="Fulton B."/>
            <person name="Courtney L."/>
            <person name="Fronick C."/>
            <person name="Harrison M."/>
            <person name="Strong C."/>
            <person name="Farmer C."/>
            <person name="Delahaunty K."/>
            <person name="Markovic C."/>
            <person name="Hall O."/>
            <person name="Minx P."/>
            <person name="Tomlinson C."/>
            <person name="Mitreva M."/>
            <person name="Nelson J."/>
            <person name="Hou S."/>
            <person name="Wollam A."/>
            <person name="Pepin K.H."/>
            <person name="Johnson M."/>
            <person name="Bhonagiri V."/>
            <person name="Nash W.E."/>
            <person name="Warren W."/>
            <person name="Chinwalla A."/>
            <person name="Mardis E.R."/>
            <person name="Wilson R.K."/>
        </authorList>
    </citation>
    <scope>NUCLEOTIDE SEQUENCE [LARGE SCALE GENOMIC DNA]</scope>
    <source>
        <strain evidence="1 2">DSM 13479</strain>
    </source>
</reference>
<evidence type="ECO:0000313" key="2">
    <source>
        <dbReference type="Proteomes" id="UP000004968"/>
    </source>
</evidence>
<accession>D3APK6</accession>
<comment type="caution">
    <text evidence="1">The sequence shown here is derived from an EMBL/GenBank/DDBJ whole genome shotgun (WGS) entry which is preliminary data.</text>
</comment>
<dbReference type="EMBL" id="ACIO01000589">
    <property type="protein sequence ID" value="EFC96254.1"/>
    <property type="molecule type" value="Genomic_DNA"/>
</dbReference>
<dbReference type="HOGENOM" id="CLU_3271222_0_0_9"/>
<evidence type="ECO:0000313" key="1">
    <source>
        <dbReference type="EMBL" id="EFC96254.1"/>
    </source>
</evidence>
<gene>
    <name evidence="1" type="ORF">CLOSTHATH_05558</name>
</gene>
<organism evidence="1 2">
    <name type="scientific">Hungatella hathewayi DSM 13479</name>
    <dbReference type="NCBI Taxonomy" id="566550"/>
    <lineage>
        <taxon>Bacteria</taxon>
        <taxon>Bacillati</taxon>
        <taxon>Bacillota</taxon>
        <taxon>Clostridia</taxon>
        <taxon>Lachnospirales</taxon>
        <taxon>Lachnospiraceae</taxon>
        <taxon>Hungatella</taxon>
    </lineage>
</organism>
<name>D3APK6_9FIRM</name>
<dbReference type="Proteomes" id="UP000004968">
    <property type="component" value="Unassembled WGS sequence"/>
</dbReference>